<dbReference type="SUPFAM" id="SSF46689">
    <property type="entry name" value="Homeodomain-like"/>
    <property type="match status" value="1"/>
</dbReference>
<feature type="DNA-binding region" description="H-T-H motif" evidence="4">
    <location>
        <begin position="33"/>
        <end position="52"/>
    </location>
</feature>
<reference evidence="6 7" key="1">
    <citation type="submission" date="2023-04" db="EMBL/GenBank/DDBJ databases">
        <title>Forest soil microbial communities from Buena Vista Peninsula, Colon Province, Panama.</title>
        <authorList>
            <person name="Bouskill N."/>
        </authorList>
    </citation>
    <scope>NUCLEOTIDE SEQUENCE [LARGE SCALE GENOMIC DNA]</scope>
    <source>
        <strain evidence="6 7">CFH S0262</strain>
    </source>
</reference>
<dbReference type="Gene3D" id="1.10.357.10">
    <property type="entry name" value="Tetracycline Repressor, domain 2"/>
    <property type="match status" value="1"/>
</dbReference>
<evidence type="ECO:0000256" key="2">
    <source>
        <dbReference type="ARBA" id="ARBA00023125"/>
    </source>
</evidence>
<dbReference type="Pfam" id="PF00440">
    <property type="entry name" value="TetR_N"/>
    <property type="match status" value="1"/>
</dbReference>
<dbReference type="PROSITE" id="PS50977">
    <property type="entry name" value="HTH_TETR_2"/>
    <property type="match status" value="1"/>
</dbReference>
<evidence type="ECO:0000313" key="6">
    <source>
        <dbReference type="EMBL" id="MDH6283598.1"/>
    </source>
</evidence>
<keyword evidence="7" id="KW-1185">Reference proteome</keyword>
<evidence type="ECO:0000256" key="1">
    <source>
        <dbReference type="ARBA" id="ARBA00023015"/>
    </source>
</evidence>
<evidence type="ECO:0000313" key="7">
    <source>
        <dbReference type="Proteomes" id="UP001160334"/>
    </source>
</evidence>
<dbReference type="InterPro" id="IPR001647">
    <property type="entry name" value="HTH_TetR"/>
</dbReference>
<evidence type="ECO:0000256" key="3">
    <source>
        <dbReference type="ARBA" id="ARBA00023163"/>
    </source>
</evidence>
<dbReference type="InterPro" id="IPR036271">
    <property type="entry name" value="Tet_transcr_reg_TetR-rel_C_sf"/>
</dbReference>
<keyword evidence="3" id="KW-0804">Transcription</keyword>
<organism evidence="6 7">
    <name type="scientific">Prescottella agglutinans</name>
    <dbReference type="NCBI Taxonomy" id="1644129"/>
    <lineage>
        <taxon>Bacteria</taxon>
        <taxon>Bacillati</taxon>
        <taxon>Actinomycetota</taxon>
        <taxon>Actinomycetes</taxon>
        <taxon>Mycobacteriales</taxon>
        <taxon>Nocardiaceae</taxon>
        <taxon>Prescottella</taxon>
    </lineage>
</organism>
<comment type="caution">
    <text evidence="6">The sequence shown here is derived from an EMBL/GenBank/DDBJ whole genome shotgun (WGS) entry which is preliminary data.</text>
</comment>
<dbReference type="EMBL" id="JARXVC010000015">
    <property type="protein sequence ID" value="MDH6283598.1"/>
    <property type="molecule type" value="Genomic_DNA"/>
</dbReference>
<evidence type="ECO:0000259" key="5">
    <source>
        <dbReference type="PROSITE" id="PS50977"/>
    </source>
</evidence>
<name>A0ABT6MH15_9NOCA</name>
<keyword evidence="2 4" id="KW-0238">DNA-binding</keyword>
<keyword evidence="1" id="KW-0805">Transcription regulation</keyword>
<dbReference type="PANTHER" id="PTHR30055">
    <property type="entry name" value="HTH-TYPE TRANSCRIPTIONAL REGULATOR RUTR"/>
    <property type="match status" value="1"/>
</dbReference>
<protein>
    <submittedName>
        <fullName evidence="6">AcrR family transcriptional regulator</fullName>
    </submittedName>
</protein>
<sequence>MARPARPLDPARSRALLDAAGVAFATHGFERASLNSILAEAQFPKSSFYHYFGDKATLFERVVESGMEALRASVTPPNIDSLDQHSFWPQMRELADQLQIAATSNPRTQVVGRLFHAADVPASPALDTFRRTATDWLTHALERGRDLGRIDRDTPLELQLRLLIAVVTEVDRWALAHDADTESTSAALRALERFLIP</sequence>
<evidence type="ECO:0000256" key="4">
    <source>
        <dbReference type="PROSITE-ProRule" id="PRU00335"/>
    </source>
</evidence>
<gene>
    <name evidence="6" type="ORF">M2280_004849</name>
</gene>
<dbReference type="PANTHER" id="PTHR30055:SF234">
    <property type="entry name" value="HTH-TYPE TRANSCRIPTIONAL REGULATOR BETI"/>
    <property type="match status" value="1"/>
</dbReference>
<dbReference type="Proteomes" id="UP001160334">
    <property type="component" value="Unassembled WGS sequence"/>
</dbReference>
<dbReference type="InterPro" id="IPR009057">
    <property type="entry name" value="Homeodomain-like_sf"/>
</dbReference>
<dbReference type="RefSeq" id="WP_280762867.1">
    <property type="nucleotide sequence ID" value="NZ_JARXVC010000015.1"/>
</dbReference>
<accession>A0ABT6MH15</accession>
<dbReference type="SUPFAM" id="SSF48498">
    <property type="entry name" value="Tetracyclin repressor-like, C-terminal domain"/>
    <property type="match status" value="1"/>
</dbReference>
<proteinExistence type="predicted"/>
<feature type="domain" description="HTH tetR-type" evidence="5">
    <location>
        <begin position="10"/>
        <end position="70"/>
    </location>
</feature>
<dbReference type="InterPro" id="IPR050109">
    <property type="entry name" value="HTH-type_TetR-like_transc_reg"/>
</dbReference>